<evidence type="ECO:0000256" key="6">
    <source>
        <dbReference type="ARBA" id="ARBA00023121"/>
    </source>
</evidence>
<dbReference type="GO" id="GO:0012505">
    <property type="term" value="C:endomembrane system"/>
    <property type="evidence" value="ECO:0007669"/>
    <property type="project" value="UniProtKB-SubCell"/>
</dbReference>
<dbReference type="GeneTree" id="ENSGT00940000153849"/>
<dbReference type="InterPro" id="IPR023214">
    <property type="entry name" value="HAD_sf"/>
</dbReference>
<evidence type="ECO:0000256" key="11">
    <source>
        <dbReference type="ARBA" id="ARBA00075284"/>
    </source>
</evidence>
<evidence type="ECO:0000256" key="13">
    <source>
        <dbReference type="SAM" id="MobiDB-lite"/>
    </source>
</evidence>
<dbReference type="AlphaFoldDB" id="A0A669EV48"/>
<dbReference type="Pfam" id="PF02862">
    <property type="entry name" value="DDHD"/>
    <property type="match status" value="1"/>
</dbReference>
<keyword evidence="3" id="KW-0597">Phosphoprotein</keyword>
<keyword evidence="16" id="KW-1185">Reference proteome</keyword>
<evidence type="ECO:0000259" key="14">
    <source>
        <dbReference type="PROSITE" id="PS51043"/>
    </source>
</evidence>
<dbReference type="Gene3D" id="3.40.50.1000">
    <property type="entry name" value="HAD superfamily/HAD-like"/>
    <property type="match status" value="1"/>
</dbReference>
<comment type="subcellular location">
    <subcellularLocation>
        <location evidence="1">Endomembrane system</location>
        <topology evidence="1">Peripheral membrane protein</topology>
    </subcellularLocation>
</comment>
<evidence type="ECO:0000256" key="2">
    <source>
        <dbReference type="ARBA" id="ARBA00010316"/>
    </source>
</evidence>
<accession>A0A669EV48</accession>
<sequence length="920" mass="100186">MEDQSHEGLYQLGGPRCAPQSSIEGVDDTERKCKTHVLILVVHGGNILDTAGGDPSTKAGDVATLASVLDKVTRAHFQAAAEHVMIKLVPCPAVCAEAFSLVSNLNPYSYDESCVSSSVDHLPLAALPLLAIVSPRYQDAVATVIDRANQVYRSFLQSEDGQGFSGQVCLMGDCVGGVLCFDALCFSNHQRPGSPNNSSRNNSTESLKVGVACFSQDNSGLLGESGSGLSSSKRLSKSNIDISAPNEGQGGPPLSRKQSDSYDGDTSSTELNPQLKKLSVRGGSSTSLVLNPGRFDFEVSDCFLLGCPLGLVLAMRRTVLPAVQVSQLRPACSQIFNLFYPSDPSASRLEPLLQPLFHKLPPFAVPRYQRYPLGDGRSVLIADSIQSHPNVFLEGEQTHGGPTSQHSSETDTEGGGGGGGEEGGRRASVTSVESEMSICSMGQLGNTIANSEWEENKETERPHCRLSFISWRLIQVDDSWWGSKRLDYALYCPDVLTAFPTVALPHLFHASYWESTDVAAFLLRQLMRCDCIKAQEADNLDSAPFSPSGPREKWLRRRTHVKLRNVTANHRVNDVIATEDGPQTLVGRFMYGPLDMVTLTGEKVDILLMTQPQSGRWVHFDTEVTNSSGRVTYTIPKTKKLGLGVYPIKMVVKGDQTSAEAYLTVLPRGMECVVFSIDGSFAASVSIMGSDPKVRPGAVDVVRHWQDLGYLIIYITGRPDMQKQRVVSWLSQHNFPHGMIFFSEGLVHDPLRQKTIFLRNLIQECHIKINSAYGSMKDISVYNMLGLSPSQIYIVGRPSKKYQNQCQFLSEGYAAHLSTLQFGHRARPKKSPSVRMVLRKGSFGLSAKPDFLCKRTHLRRTMSVQQPDPPCTPNPKPERAQSQPESDKDHGGGGGGGGGGQGQGQGAWGRASMHRGDTTP</sequence>
<dbReference type="GO" id="GO:0005737">
    <property type="term" value="C:cytoplasm"/>
    <property type="evidence" value="ECO:0007669"/>
    <property type="project" value="TreeGrafter"/>
</dbReference>
<keyword evidence="5" id="KW-0106">Calcium</keyword>
<evidence type="ECO:0000256" key="1">
    <source>
        <dbReference type="ARBA" id="ARBA00004184"/>
    </source>
</evidence>
<evidence type="ECO:0000313" key="16">
    <source>
        <dbReference type="Proteomes" id="UP000005207"/>
    </source>
</evidence>
<keyword evidence="4" id="KW-0479">Metal-binding</keyword>
<evidence type="ECO:0000256" key="12">
    <source>
        <dbReference type="ARBA" id="ARBA00076348"/>
    </source>
</evidence>
<dbReference type="Ensembl" id="ENSONIT00000078422.1">
    <property type="protein sequence ID" value="ENSONIP00000074752.1"/>
    <property type="gene ID" value="ENSONIG00000013148.2"/>
</dbReference>
<evidence type="ECO:0000256" key="10">
    <source>
        <dbReference type="ARBA" id="ARBA00067420"/>
    </source>
</evidence>
<evidence type="ECO:0000256" key="4">
    <source>
        <dbReference type="ARBA" id="ARBA00022723"/>
    </source>
</evidence>
<dbReference type="GO" id="GO:0046872">
    <property type="term" value="F:metal ion binding"/>
    <property type="evidence" value="ECO:0007669"/>
    <property type="project" value="UniProtKB-KW"/>
</dbReference>
<comment type="function">
    <text evidence="8">Catalyzes the transfer of phosphatidylinositol and phosphatidylcholine between membranes (in vitro). Binds calcium ions.</text>
</comment>
<dbReference type="GO" id="GO:0008525">
    <property type="term" value="F:phosphatidylcholine transporter activity"/>
    <property type="evidence" value="ECO:0007669"/>
    <property type="project" value="TreeGrafter"/>
</dbReference>
<dbReference type="Pfam" id="PF24694">
    <property type="entry name" value="LNS2_PITM1-3"/>
    <property type="match status" value="1"/>
</dbReference>
<dbReference type="FunFam" id="3.40.50.1000:FF:000085">
    <property type="entry name" value="Membrane-associated phosphatidylinositol transfer protein 3"/>
    <property type="match status" value="1"/>
</dbReference>
<keyword evidence="7" id="KW-0472">Membrane</keyword>
<name>A0A669EV48_ORENI</name>
<dbReference type="InterPro" id="IPR001666">
    <property type="entry name" value="PI_transfer"/>
</dbReference>
<dbReference type="GO" id="GO:0031210">
    <property type="term" value="F:phosphatidylcholine binding"/>
    <property type="evidence" value="ECO:0007669"/>
    <property type="project" value="TreeGrafter"/>
</dbReference>
<reference evidence="16" key="1">
    <citation type="submission" date="2012-01" db="EMBL/GenBank/DDBJ databases">
        <title>The Genome Sequence of Oreochromis niloticus (Nile Tilapia).</title>
        <authorList>
            <consortium name="Broad Institute Genome Assembly Team"/>
            <consortium name="Broad Institute Sequencing Platform"/>
            <person name="Di Palma F."/>
            <person name="Johnson J."/>
            <person name="Lander E.S."/>
            <person name="Lindblad-Toh K."/>
        </authorList>
    </citation>
    <scope>NUCLEOTIDE SEQUENCE [LARGE SCALE GENOMIC DNA]</scope>
</reference>
<dbReference type="GO" id="GO:0008526">
    <property type="term" value="F:phosphatidylinositol transfer activity"/>
    <property type="evidence" value="ECO:0007669"/>
    <property type="project" value="TreeGrafter"/>
</dbReference>
<evidence type="ECO:0000256" key="5">
    <source>
        <dbReference type="ARBA" id="ARBA00022837"/>
    </source>
</evidence>
<feature type="region of interest" description="Disordered" evidence="13">
    <location>
        <begin position="1"/>
        <end position="25"/>
    </location>
</feature>
<reference evidence="15" key="3">
    <citation type="submission" date="2025-09" db="UniProtKB">
        <authorList>
            <consortium name="Ensembl"/>
        </authorList>
    </citation>
    <scope>IDENTIFICATION</scope>
</reference>
<dbReference type="PANTHER" id="PTHR10658">
    <property type="entry name" value="PHOSPHATIDYLINOSITOL TRANSFER PROTEIN"/>
    <property type="match status" value="1"/>
</dbReference>
<keyword evidence="6" id="KW-0446">Lipid-binding</keyword>
<gene>
    <name evidence="15" type="primary">PITPNM3</name>
    <name evidence="15" type="synonym">pitpnm3</name>
</gene>
<evidence type="ECO:0000313" key="15">
    <source>
        <dbReference type="Ensembl" id="ENSONIP00000074752.1"/>
    </source>
</evidence>
<dbReference type="Pfam" id="PF24695">
    <property type="entry name" value="PITM1-3"/>
    <property type="match status" value="1"/>
</dbReference>
<dbReference type="SMART" id="SM00775">
    <property type="entry name" value="LNS2"/>
    <property type="match status" value="1"/>
</dbReference>
<dbReference type="Proteomes" id="UP000005207">
    <property type="component" value="Linkage group LG14"/>
</dbReference>
<evidence type="ECO:0000256" key="9">
    <source>
        <dbReference type="ARBA" id="ARBA00065401"/>
    </source>
</evidence>
<dbReference type="GO" id="GO:0035091">
    <property type="term" value="F:phosphatidylinositol binding"/>
    <property type="evidence" value="ECO:0007669"/>
    <property type="project" value="TreeGrafter"/>
</dbReference>
<reference evidence="15" key="2">
    <citation type="submission" date="2025-08" db="UniProtKB">
        <authorList>
            <consortium name="Ensembl"/>
        </authorList>
    </citation>
    <scope>IDENTIFICATION</scope>
</reference>
<evidence type="ECO:0000256" key="8">
    <source>
        <dbReference type="ARBA" id="ARBA00059635"/>
    </source>
</evidence>
<feature type="compositionally biased region" description="Gly residues" evidence="13">
    <location>
        <begin position="892"/>
        <end position="907"/>
    </location>
</feature>
<comment type="subunit">
    <text evidence="9">Interacts with PTK2B via its C-terminus.</text>
</comment>
<dbReference type="PANTHER" id="PTHR10658:SF27">
    <property type="entry name" value="PHOSPHATIDYLINOSITOL TRANSFER PROTEIN BETA ISOFORM"/>
    <property type="match status" value="1"/>
</dbReference>
<protein>
    <recommendedName>
        <fullName evidence="10">Membrane-associated phosphatidylinositol transfer protein 3</fullName>
    </recommendedName>
    <alternativeName>
        <fullName evidence="12">Phosphatidylinositol transfer protein, membrane-associated 3</fullName>
    </alternativeName>
    <alternativeName>
        <fullName evidence="11">Pyk2 N-terminal domain-interacting receptor 1</fullName>
    </alternativeName>
</protein>
<dbReference type="SUPFAM" id="SSF56784">
    <property type="entry name" value="HAD-like"/>
    <property type="match status" value="1"/>
</dbReference>
<dbReference type="InterPro" id="IPR004177">
    <property type="entry name" value="DDHD_dom"/>
</dbReference>
<comment type="similarity">
    <text evidence="2">Belongs to the PtdIns transfer protein family. PI transfer class IIA subfamily.</text>
</comment>
<evidence type="ECO:0000256" key="7">
    <source>
        <dbReference type="ARBA" id="ARBA00023136"/>
    </source>
</evidence>
<dbReference type="SMART" id="SM01127">
    <property type="entry name" value="DDHD"/>
    <property type="match status" value="1"/>
</dbReference>
<evidence type="ECO:0000256" key="3">
    <source>
        <dbReference type="ARBA" id="ARBA00022553"/>
    </source>
</evidence>
<proteinExistence type="inferred from homology"/>
<organism evidence="15 16">
    <name type="scientific">Oreochromis niloticus</name>
    <name type="common">Nile tilapia</name>
    <name type="synonym">Tilapia nilotica</name>
    <dbReference type="NCBI Taxonomy" id="8128"/>
    <lineage>
        <taxon>Eukaryota</taxon>
        <taxon>Metazoa</taxon>
        <taxon>Chordata</taxon>
        <taxon>Craniata</taxon>
        <taxon>Vertebrata</taxon>
        <taxon>Euteleostomi</taxon>
        <taxon>Actinopterygii</taxon>
        <taxon>Neopterygii</taxon>
        <taxon>Teleostei</taxon>
        <taxon>Neoteleostei</taxon>
        <taxon>Acanthomorphata</taxon>
        <taxon>Ovalentaria</taxon>
        <taxon>Cichlomorphae</taxon>
        <taxon>Cichliformes</taxon>
        <taxon>Cichlidae</taxon>
        <taxon>African cichlids</taxon>
        <taxon>Pseudocrenilabrinae</taxon>
        <taxon>Oreochromini</taxon>
        <taxon>Oreochromis</taxon>
    </lineage>
</organism>
<feature type="domain" description="DDHD" evidence="14">
    <location>
        <begin position="295"/>
        <end position="528"/>
    </location>
</feature>
<feature type="region of interest" description="Disordered" evidence="13">
    <location>
        <begin position="860"/>
        <end position="920"/>
    </location>
</feature>
<feature type="region of interest" description="Disordered" evidence="13">
    <location>
        <begin position="393"/>
        <end position="429"/>
    </location>
</feature>
<feature type="region of interest" description="Disordered" evidence="13">
    <location>
        <begin position="240"/>
        <end position="274"/>
    </location>
</feature>
<dbReference type="InterPro" id="IPR031315">
    <property type="entry name" value="LNS2/PITP"/>
</dbReference>
<dbReference type="PROSITE" id="PS51043">
    <property type="entry name" value="DDHD"/>
    <property type="match status" value="1"/>
</dbReference>
<dbReference type="InterPro" id="IPR036412">
    <property type="entry name" value="HAD-like_sf"/>
</dbReference>